<dbReference type="KEGG" id="dcb:C3Y92_19955"/>
<feature type="domain" description="Glycosyltransferase subfamily 4-like N-terminal" evidence="2">
    <location>
        <begin position="53"/>
        <end position="232"/>
    </location>
</feature>
<dbReference type="PANTHER" id="PTHR45947">
    <property type="entry name" value="SULFOQUINOVOSYL TRANSFERASE SQD2"/>
    <property type="match status" value="1"/>
</dbReference>
<gene>
    <name evidence="3" type="ORF">C3Y92_19955</name>
</gene>
<accession>A0A4P6HTP5</accession>
<proteinExistence type="predicted"/>
<protein>
    <recommendedName>
        <fullName evidence="5">Glycosyltransferase</fullName>
    </recommendedName>
</protein>
<dbReference type="SUPFAM" id="SSF53756">
    <property type="entry name" value="UDP-Glycosyltransferase/glycogen phosphorylase"/>
    <property type="match status" value="1"/>
</dbReference>
<dbReference type="Gene3D" id="3.40.50.2000">
    <property type="entry name" value="Glycogen Phosphorylase B"/>
    <property type="match status" value="2"/>
</dbReference>
<evidence type="ECO:0000259" key="1">
    <source>
        <dbReference type="Pfam" id="PF00534"/>
    </source>
</evidence>
<sequence>MMDLFLRALGKRLMAPFLTKQTFLRLLSQQPFLPAEAFVPGRIVHCSPSLGAGGSERQTCNTLSGLVALGYDDCRLLCRSLQGRENSFYLKLLERNGIITFNLAEAVAAQTPPSLVGALRHWLQPLPWPYSEETLGFAAVFAAWRPAIIHIWQDMPLAALAARLVGIPLTVLSWRSLSPPHFGYNHAYFQPAYRLLADQPGLVMLNNSEAGRNDYAAWLGIDPGRIRVLRNGLDPTFLQCPEPEAVDALRTRLRIPAQAPVVGSIFRLSREKDPWLWLETAKKLATTSPECHFVIFGEGPLLRQFRSVVREAGFASCFHLPGRTDKTAVALGLFDVFLLCSSTEGTPNVLIEAQGQGVPVVTLAAGGTPETVLHGESGFVVQERDANHCAAAVQRVLSDGVWRKRASEVAPAFVARRFGLARMLSETLDVYGLDNPLPIGC</sequence>
<dbReference type="Proteomes" id="UP000293296">
    <property type="component" value="Plasmid pDCAR1"/>
</dbReference>
<evidence type="ECO:0000259" key="2">
    <source>
        <dbReference type="Pfam" id="PF13579"/>
    </source>
</evidence>
<keyword evidence="3" id="KW-0614">Plasmid</keyword>
<dbReference type="GO" id="GO:0016757">
    <property type="term" value="F:glycosyltransferase activity"/>
    <property type="evidence" value="ECO:0007669"/>
    <property type="project" value="InterPro"/>
</dbReference>
<dbReference type="PANTHER" id="PTHR45947:SF3">
    <property type="entry name" value="SULFOQUINOVOSYL TRANSFERASE SQD2"/>
    <property type="match status" value="1"/>
</dbReference>
<dbReference type="Pfam" id="PF00534">
    <property type="entry name" value="Glycos_transf_1"/>
    <property type="match status" value="1"/>
</dbReference>
<reference evidence="3 4" key="1">
    <citation type="submission" date="2018-02" db="EMBL/GenBank/DDBJ databases">
        <title>Genome sequence of Desulfovibrio carbinolicus DSM 3852.</title>
        <authorList>
            <person name="Wilbanks E."/>
            <person name="Skennerton C.T."/>
            <person name="Orphan V.J."/>
        </authorList>
    </citation>
    <scope>NUCLEOTIDE SEQUENCE [LARGE SCALE GENOMIC DNA]</scope>
    <source>
        <strain evidence="3 4">DSM 3852</strain>
        <plasmid evidence="4">pdcar1</plasmid>
    </source>
</reference>
<geneLocation type="plasmid" evidence="4">
    <name>pdcar1</name>
</geneLocation>
<keyword evidence="4" id="KW-1185">Reference proteome</keyword>
<dbReference type="EMBL" id="CP026539">
    <property type="protein sequence ID" value="QAZ69570.1"/>
    <property type="molecule type" value="Genomic_DNA"/>
</dbReference>
<dbReference type="CDD" id="cd03801">
    <property type="entry name" value="GT4_PimA-like"/>
    <property type="match status" value="1"/>
</dbReference>
<evidence type="ECO:0000313" key="3">
    <source>
        <dbReference type="EMBL" id="QAZ69570.1"/>
    </source>
</evidence>
<evidence type="ECO:0008006" key="5">
    <source>
        <dbReference type="Google" id="ProtNLM"/>
    </source>
</evidence>
<name>A0A4P6HTP5_9BACT</name>
<evidence type="ECO:0000313" key="4">
    <source>
        <dbReference type="Proteomes" id="UP000293296"/>
    </source>
</evidence>
<dbReference type="InterPro" id="IPR050194">
    <property type="entry name" value="Glycosyltransferase_grp1"/>
</dbReference>
<organism evidence="3 4">
    <name type="scientific">Solidesulfovibrio carbinolicus</name>
    <dbReference type="NCBI Taxonomy" id="296842"/>
    <lineage>
        <taxon>Bacteria</taxon>
        <taxon>Pseudomonadati</taxon>
        <taxon>Thermodesulfobacteriota</taxon>
        <taxon>Desulfovibrionia</taxon>
        <taxon>Desulfovibrionales</taxon>
        <taxon>Desulfovibrionaceae</taxon>
        <taxon>Solidesulfovibrio</taxon>
    </lineage>
</organism>
<dbReference type="InterPro" id="IPR028098">
    <property type="entry name" value="Glyco_trans_4-like_N"/>
</dbReference>
<dbReference type="Pfam" id="PF13579">
    <property type="entry name" value="Glyco_trans_4_4"/>
    <property type="match status" value="1"/>
</dbReference>
<dbReference type="AlphaFoldDB" id="A0A4P6HTP5"/>
<feature type="domain" description="Glycosyl transferase family 1" evidence="1">
    <location>
        <begin position="249"/>
        <end position="408"/>
    </location>
</feature>
<dbReference type="InterPro" id="IPR001296">
    <property type="entry name" value="Glyco_trans_1"/>
</dbReference>